<name>U2Y0C4_GEOKU</name>
<dbReference type="AlphaFoldDB" id="U2Y0C4"/>
<dbReference type="Proteomes" id="UP000016424">
    <property type="component" value="Unassembled WGS sequence"/>
</dbReference>
<comment type="caution">
    <text evidence="1">The sequence shown here is derived from an EMBL/GenBank/DDBJ whole genome shotgun (WGS) entry which is preliminary data.</text>
</comment>
<gene>
    <name evidence="1" type="ORF">GBL_0606</name>
</gene>
<accession>U2Y0C4</accession>
<sequence length="43" mass="4974">MRSGSSAPVSVFCTERRMRRCIELRDVKCRHVAYSSIPTNLIF</sequence>
<proteinExistence type="predicted"/>
<protein>
    <submittedName>
        <fullName evidence="1">Uncharacterized protein</fullName>
    </submittedName>
</protein>
<evidence type="ECO:0000313" key="2">
    <source>
        <dbReference type="Proteomes" id="UP000016424"/>
    </source>
</evidence>
<reference evidence="2" key="1">
    <citation type="journal article" date="2013" name="Genome">
        <title>Draft Genome Sequence of Geobacillus kaustophilus GBlys, a Lysogenic Strain with Bacteriophage phiOH2.</title>
        <authorList>
            <person name="Doi K."/>
            <person name="Mori K."/>
            <person name="Martono H."/>
            <person name="Nagayoshi Y."/>
            <person name="Fujino Y."/>
            <person name="Tashiro K."/>
            <person name="Kuhara S."/>
            <person name="Ohshima T."/>
        </authorList>
    </citation>
    <scope>NUCLEOTIDE SEQUENCE [LARGE SCALE GENOMIC DNA]</scope>
    <source>
        <strain evidence="2">GBlys</strain>
    </source>
</reference>
<evidence type="ECO:0000313" key="1">
    <source>
        <dbReference type="EMBL" id="GAD12389.1"/>
    </source>
</evidence>
<organism evidence="1 2">
    <name type="scientific">Geobacillus kaustophilus GBlys</name>
    <dbReference type="NCBI Taxonomy" id="1337888"/>
    <lineage>
        <taxon>Bacteria</taxon>
        <taxon>Bacillati</taxon>
        <taxon>Bacillota</taxon>
        <taxon>Bacilli</taxon>
        <taxon>Bacillales</taxon>
        <taxon>Anoxybacillaceae</taxon>
        <taxon>Geobacillus</taxon>
        <taxon>Geobacillus thermoleovorans group</taxon>
    </lineage>
</organism>
<dbReference type="EMBL" id="BASG01000003">
    <property type="protein sequence ID" value="GAD12389.1"/>
    <property type="molecule type" value="Genomic_DNA"/>
</dbReference>